<feature type="transmembrane region" description="Helical" evidence="8">
    <location>
        <begin position="52"/>
        <end position="75"/>
    </location>
</feature>
<keyword evidence="4" id="KW-0677">Repeat</keyword>
<dbReference type="GO" id="GO:0016020">
    <property type="term" value="C:membrane"/>
    <property type="evidence" value="ECO:0007669"/>
    <property type="project" value="UniProtKB-SubCell"/>
</dbReference>
<evidence type="ECO:0000256" key="1">
    <source>
        <dbReference type="ARBA" id="ARBA00004141"/>
    </source>
</evidence>
<evidence type="ECO:0000256" key="3">
    <source>
        <dbReference type="ARBA" id="ARBA00022692"/>
    </source>
</evidence>
<protein>
    <recommendedName>
        <fullName evidence="11">PQ-loop repeat-containing protein</fullName>
    </recommendedName>
</protein>
<evidence type="ECO:0000256" key="5">
    <source>
        <dbReference type="ARBA" id="ARBA00022989"/>
    </source>
</evidence>
<comment type="subcellular location">
    <subcellularLocation>
        <location evidence="1">Membrane</location>
        <topology evidence="1">Multi-pass membrane protein</topology>
    </subcellularLocation>
</comment>
<dbReference type="Gene3D" id="1.20.1280.290">
    <property type="match status" value="1"/>
</dbReference>
<evidence type="ECO:0000256" key="6">
    <source>
        <dbReference type="ARBA" id="ARBA00023136"/>
    </source>
</evidence>
<feature type="transmembrane region" description="Helical" evidence="8">
    <location>
        <begin position="81"/>
        <end position="102"/>
    </location>
</feature>
<evidence type="ECO:0000256" key="8">
    <source>
        <dbReference type="SAM" id="Phobius"/>
    </source>
</evidence>
<keyword evidence="6 8" id="KW-0472">Membrane</keyword>
<keyword evidence="3 8" id="KW-0812">Transmembrane</keyword>
<evidence type="ECO:0000313" key="10">
    <source>
        <dbReference type="Proteomes" id="UP000507536"/>
    </source>
</evidence>
<accession>A0A1C6YDP3</accession>
<comment type="similarity">
    <text evidence="7">Belongs to the MPDU1 (TC 2.A.43.3) family.</text>
</comment>
<reference evidence="9 10" key="1">
    <citation type="submission" date="2016-08" db="EMBL/GenBank/DDBJ databases">
        <authorList>
            <consortium name="Pathogen Informatics"/>
        </authorList>
    </citation>
    <scope>NUCLEOTIDE SEQUENCE [LARGE SCALE GENOMIC DNA]</scope>
    <source>
        <strain evidence="9 10">DS</strain>
    </source>
</reference>
<keyword evidence="5 8" id="KW-1133">Transmembrane helix</keyword>
<evidence type="ECO:0000256" key="2">
    <source>
        <dbReference type="ARBA" id="ARBA00022448"/>
    </source>
</evidence>
<dbReference type="InterPro" id="IPR016817">
    <property type="entry name" value="MannP-dilichol_defect-1"/>
</dbReference>
<evidence type="ECO:0000256" key="4">
    <source>
        <dbReference type="ARBA" id="ARBA00022737"/>
    </source>
</evidence>
<dbReference type="Pfam" id="PF04193">
    <property type="entry name" value="PQ-loop"/>
    <property type="match status" value="2"/>
</dbReference>
<dbReference type="EMBL" id="LT608189">
    <property type="protein sequence ID" value="SCM21381.1"/>
    <property type="molecule type" value="Genomic_DNA"/>
</dbReference>
<dbReference type="AlphaFoldDB" id="A0A1C6YDP3"/>
<gene>
    <name evidence="9" type="ORF">PCHDS_000215900</name>
</gene>
<evidence type="ECO:0000256" key="7">
    <source>
        <dbReference type="ARBA" id="ARBA00038475"/>
    </source>
</evidence>
<dbReference type="Proteomes" id="UP000507536">
    <property type="component" value="Chromosome 9"/>
</dbReference>
<dbReference type="PANTHER" id="PTHR12226">
    <property type="entry name" value="MANNOSE-P-DOLICHOL UTILIZATION DEFECT 1 LEC35 -RELATED"/>
    <property type="match status" value="1"/>
</dbReference>
<sequence length="230" mass="26774">MKPPYFNAFSEHFYHKDNIISVLNTILVHSIIIGSLFIKVPQIIKIFANKTASGISFVTIYLDIFIASSEIVISIRDNLDLKLYLDAALINAQNLLIVYFMWKYSNQYSKSTKILKICLYIFYILFLMYGLPNTMLPLIGIISIPISSFSKFPQIRLNKQNKHTGSLSPITYSLLFLRNLSRIFVVFYNINNIIYMIRCVVPAVLNFTILFQIFYYWKNTNKFLAKTKVE</sequence>
<organism evidence="9 10">
    <name type="scientific">Plasmodium chabaudi adami</name>
    <dbReference type="NCBI Taxonomy" id="5826"/>
    <lineage>
        <taxon>Eukaryota</taxon>
        <taxon>Sar</taxon>
        <taxon>Alveolata</taxon>
        <taxon>Apicomplexa</taxon>
        <taxon>Aconoidasida</taxon>
        <taxon>Haemosporida</taxon>
        <taxon>Plasmodiidae</taxon>
        <taxon>Plasmodium</taxon>
        <taxon>Plasmodium (Vinckeia)</taxon>
    </lineage>
</organism>
<evidence type="ECO:0008006" key="11">
    <source>
        <dbReference type="Google" id="ProtNLM"/>
    </source>
</evidence>
<proteinExistence type="inferred from homology"/>
<evidence type="ECO:0000313" key="9">
    <source>
        <dbReference type="EMBL" id="SCM21381.1"/>
    </source>
</evidence>
<feature type="transmembrane region" description="Helical" evidence="8">
    <location>
        <begin position="20"/>
        <end position="40"/>
    </location>
</feature>
<dbReference type="PANTHER" id="PTHR12226:SF2">
    <property type="entry name" value="MANNOSE-P-DOLICHOL UTILIZATION DEFECT 1 PROTEIN"/>
    <property type="match status" value="1"/>
</dbReference>
<keyword evidence="2" id="KW-0813">Transport</keyword>
<name>A0A1C6YDP3_PLACE</name>
<feature type="transmembrane region" description="Helical" evidence="8">
    <location>
        <begin position="193"/>
        <end position="217"/>
    </location>
</feature>
<dbReference type="InterPro" id="IPR006603">
    <property type="entry name" value="PQ-loop_rpt"/>
</dbReference>